<evidence type="ECO:0000313" key="2">
    <source>
        <dbReference type="Proteomes" id="UP000068016"/>
    </source>
</evidence>
<evidence type="ECO:0000313" key="1">
    <source>
        <dbReference type="EMBL" id="KWN04620.1"/>
    </source>
</evidence>
<reference evidence="1 2" key="1">
    <citation type="submission" date="2015-11" db="EMBL/GenBank/DDBJ databases">
        <title>Expanding the genomic diversity of Burkholderia species for the development of highly accurate diagnostics.</title>
        <authorList>
            <person name="Sahl J."/>
            <person name="Keim P."/>
            <person name="Wagner D."/>
        </authorList>
    </citation>
    <scope>NUCLEOTIDE SEQUENCE [LARGE SCALE GENOMIC DNA]</scope>
    <source>
        <strain evidence="1 2">MSMB793WGS</strain>
    </source>
</reference>
<comment type="caution">
    <text evidence="1">The sequence shown here is derived from an EMBL/GenBank/DDBJ whole genome shotgun (WGS) entry which is preliminary data.</text>
</comment>
<dbReference type="Proteomes" id="UP000068016">
    <property type="component" value="Unassembled WGS sequence"/>
</dbReference>
<dbReference type="InterPro" id="IPR010982">
    <property type="entry name" value="Lambda_DNA-bd_dom_sf"/>
</dbReference>
<protein>
    <submittedName>
        <fullName evidence="1">Uncharacterized protein</fullName>
    </submittedName>
</protein>
<dbReference type="Gene3D" id="1.10.260.40">
    <property type="entry name" value="lambda repressor-like DNA-binding domains"/>
    <property type="match status" value="1"/>
</dbReference>
<organism evidence="1 2">
    <name type="scientific">Burkholderia territorii</name>
    <dbReference type="NCBI Taxonomy" id="1503055"/>
    <lineage>
        <taxon>Bacteria</taxon>
        <taxon>Pseudomonadati</taxon>
        <taxon>Pseudomonadota</taxon>
        <taxon>Betaproteobacteria</taxon>
        <taxon>Burkholderiales</taxon>
        <taxon>Burkholderiaceae</taxon>
        <taxon>Burkholderia</taxon>
        <taxon>Burkholderia cepacia complex</taxon>
    </lineage>
</organism>
<accession>A0A108E4L7</accession>
<dbReference type="RefSeq" id="WP_230960368.1">
    <property type="nucleotide sequence ID" value="NZ_LPLZ01000091.1"/>
</dbReference>
<dbReference type="AlphaFoldDB" id="A0A108E4L7"/>
<dbReference type="EMBL" id="LPLZ01000091">
    <property type="protein sequence ID" value="KWN04620.1"/>
    <property type="molecule type" value="Genomic_DNA"/>
</dbReference>
<proteinExistence type="predicted"/>
<sequence length="214" mass="24520">MLVLIQWLTKGRNDWKQLEEATGIKAVKWRHFQAGVIRPSIEMFESLCKRFPEHAFWLSTGLTDYEAGHTAPQVNVAFPGSFGTFFPTATPYSSEYFRICLSALDAVTDALITYFSKGRPDDSPLPKSEFASLFKESIRTSLGITASEVTAALGMTRHREITEHIVSARKYHIEVMLERLREIGYVDKLIDEQRAHESEIEEQFSNEKIREEKK</sequence>
<gene>
    <name evidence="1" type="ORF">WT83_30980</name>
</gene>
<name>A0A108E4L7_9BURK</name>
<dbReference type="GO" id="GO:0003677">
    <property type="term" value="F:DNA binding"/>
    <property type="evidence" value="ECO:0007669"/>
    <property type="project" value="InterPro"/>
</dbReference>